<feature type="region of interest" description="Disordered" evidence="5">
    <location>
        <begin position="137"/>
        <end position="176"/>
    </location>
</feature>
<proteinExistence type="predicted"/>
<evidence type="ECO:0008006" key="10">
    <source>
        <dbReference type="Google" id="ProtNLM"/>
    </source>
</evidence>
<keyword evidence="4 6" id="KW-0472">Membrane</keyword>
<dbReference type="InterPro" id="IPR051694">
    <property type="entry name" value="Immunoregulatory_rcpt-like"/>
</dbReference>
<keyword evidence="3 6" id="KW-1133">Transmembrane helix</keyword>
<sequence length="302" mass="32488">MATMRSIYAAFCSLILLRPAIAQQARFTFPTEEGLVFREDDTVRVSYESSWPNTSLWTFCLEGDDRAVTLKRVIRPASSPGGWERILIDFETTSDRCWFNLRDADNEDGPDGINSVPWAMLSTRGSEQRLWQLEDTTTTLTTSAPTTTSESSTSATSATRAGTTSGPATTGTDADDGEKGLAPGAIAGIAVGVVALVIGSAVAVFYLFKKRGKQQGEGETSLMNASSYAGQPHGGQPYAGQQHTGQQYAGQKYAEPSEDKYSGYPYGVVEMGADVMPKNHHGVAAMVWLPSMSHLMLVGGQY</sequence>
<feature type="signal peptide" evidence="7">
    <location>
        <begin position="1"/>
        <end position="22"/>
    </location>
</feature>
<accession>A0A8K0WR25</accession>
<evidence type="ECO:0000313" key="8">
    <source>
        <dbReference type="EMBL" id="KAH7318311.1"/>
    </source>
</evidence>
<feature type="compositionally biased region" description="Polar residues" evidence="5">
    <location>
        <begin position="218"/>
        <end position="229"/>
    </location>
</feature>
<evidence type="ECO:0000256" key="1">
    <source>
        <dbReference type="ARBA" id="ARBA00004167"/>
    </source>
</evidence>
<evidence type="ECO:0000256" key="6">
    <source>
        <dbReference type="SAM" id="Phobius"/>
    </source>
</evidence>
<name>A0A8K0WR25_9HYPO</name>
<evidence type="ECO:0000313" key="9">
    <source>
        <dbReference type="Proteomes" id="UP000813444"/>
    </source>
</evidence>
<dbReference type="EMBL" id="JAGPNK010000007">
    <property type="protein sequence ID" value="KAH7318311.1"/>
    <property type="molecule type" value="Genomic_DNA"/>
</dbReference>
<gene>
    <name evidence="8" type="ORF">B0I35DRAFT_409218</name>
</gene>
<reference evidence="8" key="1">
    <citation type="journal article" date="2021" name="Nat. Commun.">
        <title>Genetic determinants of endophytism in the Arabidopsis root mycobiome.</title>
        <authorList>
            <person name="Mesny F."/>
            <person name="Miyauchi S."/>
            <person name="Thiergart T."/>
            <person name="Pickel B."/>
            <person name="Atanasova L."/>
            <person name="Karlsson M."/>
            <person name="Huettel B."/>
            <person name="Barry K.W."/>
            <person name="Haridas S."/>
            <person name="Chen C."/>
            <person name="Bauer D."/>
            <person name="Andreopoulos W."/>
            <person name="Pangilinan J."/>
            <person name="LaButti K."/>
            <person name="Riley R."/>
            <person name="Lipzen A."/>
            <person name="Clum A."/>
            <person name="Drula E."/>
            <person name="Henrissat B."/>
            <person name="Kohler A."/>
            <person name="Grigoriev I.V."/>
            <person name="Martin F.M."/>
            <person name="Hacquard S."/>
        </authorList>
    </citation>
    <scope>NUCLEOTIDE SEQUENCE</scope>
    <source>
        <strain evidence="8">MPI-CAGE-CH-0235</strain>
    </source>
</reference>
<protein>
    <recommendedName>
        <fullName evidence="10">Mid2 domain-containing protein</fullName>
    </recommendedName>
</protein>
<dbReference type="PANTHER" id="PTHR15549:SF33">
    <property type="entry name" value="MEMBRANE PROTEIN WSC4, PUTATIVE (AFU_ORTHOLOGUE AFUA_5G09020)-RELATED"/>
    <property type="match status" value="1"/>
</dbReference>
<dbReference type="PANTHER" id="PTHR15549">
    <property type="entry name" value="PAIRED IMMUNOGLOBULIN-LIKE TYPE 2 RECEPTOR"/>
    <property type="match status" value="1"/>
</dbReference>
<dbReference type="GO" id="GO:0016020">
    <property type="term" value="C:membrane"/>
    <property type="evidence" value="ECO:0007669"/>
    <property type="project" value="UniProtKB-SubCell"/>
</dbReference>
<organism evidence="8 9">
    <name type="scientific">Stachybotrys elegans</name>
    <dbReference type="NCBI Taxonomy" id="80388"/>
    <lineage>
        <taxon>Eukaryota</taxon>
        <taxon>Fungi</taxon>
        <taxon>Dikarya</taxon>
        <taxon>Ascomycota</taxon>
        <taxon>Pezizomycotina</taxon>
        <taxon>Sordariomycetes</taxon>
        <taxon>Hypocreomycetidae</taxon>
        <taxon>Hypocreales</taxon>
        <taxon>Stachybotryaceae</taxon>
        <taxon>Stachybotrys</taxon>
    </lineage>
</organism>
<feature type="transmembrane region" description="Helical" evidence="6">
    <location>
        <begin position="185"/>
        <end position="208"/>
    </location>
</feature>
<dbReference type="GO" id="GO:0071944">
    <property type="term" value="C:cell periphery"/>
    <property type="evidence" value="ECO:0007669"/>
    <property type="project" value="UniProtKB-ARBA"/>
</dbReference>
<keyword evidence="9" id="KW-1185">Reference proteome</keyword>
<comment type="subcellular location">
    <subcellularLocation>
        <location evidence="1">Membrane</location>
        <topology evidence="1">Single-pass membrane protein</topology>
    </subcellularLocation>
</comment>
<feature type="compositionally biased region" description="Low complexity" evidence="5">
    <location>
        <begin position="137"/>
        <end position="172"/>
    </location>
</feature>
<feature type="region of interest" description="Disordered" evidence="5">
    <location>
        <begin position="218"/>
        <end position="245"/>
    </location>
</feature>
<evidence type="ECO:0000256" key="5">
    <source>
        <dbReference type="SAM" id="MobiDB-lite"/>
    </source>
</evidence>
<evidence type="ECO:0000256" key="7">
    <source>
        <dbReference type="SAM" id="SignalP"/>
    </source>
</evidence>
<feature type="chain" id="PRO_5035457645" description="Mid2 domain-containing protein" evidence="7">
    <location>
        <begin position="23"/>
        <end position="302"/>
    </location>
</feature>
<evidence type="ECO:0000256" key="2">
    <source>
        <dbReference type="ARBA" id="ARBA00022692"/>
    </source>
</evidence>
<dbReference type="AlphaFoldDB" id="A0A8K0WR25"/>
<dbReference type="Proteomes" id="UP000813444">
    <property type="component" value="Unassembled WGS sequence"/>
</dbReference>
<comment type="caution">
    <text evidence="8">The sequence shown here is derived from an EMBL/GenBank/DDBJ whole genome shotgun (WGS) entry which is preliminary data.</text>
</comment>
<evidence type="ECO:0000256" key="4">
    <source>
        <dbReference type="ARBA" id="ARBA00023136"/>
    </source>
</evidence>
<keyword evidence="2 6" id="KW-0812">Transmembrane</keyword>
<keyword evidence="7" id="KW-0732">Signal</keyword>
<dbReference type="OrthoDB" id="5153192at2759"/>
<evidence type="ECO:0000256" key="3">
    <source>
        <dbReference type="ARBA" id="ARBA00022989"/>
    </source>
</evidence>